<dbReference type="Pfam" id="PF02581">
    <property type="entry name" value="TMP-TENI"/>
    <property type="match status" value="1"/>
</dbReference>
<keyword evidence="2" id="KW-0784">Thiamine biosynthesis</keyword>
<proteinExistence type="predicted"/>
<feature type="domain" description="Thiamine phosphate synthase/TenI" evidence="3">
    <location>
        <begin position="11"/>
        <end position="193"/>
    </location>
</feature>
<comment type="pathway">
    <text evidence="1">Cofactor biosynthesis; thiamine diphosphate biosynthesis.</text>
</comment>
<dbReference type="GO" id="GO:0005737">
    <property type="term" value="C:cytoplasm"/>
    <property type="evidence" value="ECO:0007669"/>
    <property type="project" value="TreeGrafter"/>
</dbReference>
<protein>
    <submittedName>
        <fullName evidence="4">Thiamine phosphate synthase</fullName>
    </submittedName>
</protein>
<dbReference type="EMBL" id="CP051682">
    <property type="protein sequence ID" value="QJD98295.1"/>
    <property type="molecule type" value="Genomic_DNA"/>
</dbReference>
<dbReference type="GO" id="GO:0009228">
    <property type="term" value="P:thiamine biosynthetic process"/>
    <property type="evidence" value="ECO:0007669"/>
    <property type="project" value="UniProtKB-KW"/>
</dbReference>
<evidence type="ECO:0000259" key="3">
    <source>
        <dbReference type="Pfam" id="PF02581"/>
    </source>
</evidence>
<reference evidence="4 5" key="1">
    <citation type="submission" date="2020-04" db="EMBL/GenBank/DDBJ databases">
        <title>Genome sequencing of novel species.</title>
        <authorList>
            <person name="Heo J."/>
            <person name="Kim S.-J."/>
            <person name="Kim J.-S."/>
            <person name="Hong S.-B."/>
            <person name="Kwon S.-W."/>
        </authorList>
    </citation>
    <scope>NUCLEOTIDE SEQUENCE [LARGE SCALE GENOMIC DNA]</scope>
    <source>
        <strain evidence="4 5">F39-2</strain>
    </source>
</reference>
<dbReference type="Gene3D" id="3.20.20.70">
    <property type="entry name" value="Aldolase class I"/>
    <property type="match status" value="1"/>
</dbReference>
<dbReference type="AlphaFoldDB" id="A0A7L5E5I8"/>
<dbReference type="GO" id="GO:0004789">
    <property type="term" value="F:thiamine-phosphate diphosphorylase activity"/>
    <property type="evidence" value="ECO:0007669"/>
    <property type="project" value="TreeGrafter"/>
</dbReference>
<dbReference type="KEGG" id="mrob:HH214_04545"/>
<dbReference type="InterPro" id="IPR036206">
    <property type="entry name" value="ThiamineP_synth_sf"/>
</dbReference>
<keyword evidence="5" id="KW-1185">Reference proteome</keyword>
<dbReference type="PANTHER" id="PTHR20857:SF15">
    <property type="entry name" value="THIAMINE-PHOSPHATE SYNTHASE"/>
    <property type="match status" value="1"/>
</dbReference>
<sequence>MDSSYQISGGIYLVLNPAMESKLLLAKLKSALSVGLQVVQIWNNWQPGTDKLALVKAIGELCNSHRVPVLINEEWQLVMQSPFLQGVHFDDVPADYAAIQQAINKPFLAGITCSSNLNKVLWADEHQLNYVSFCSMFPSPSAGSCDIVMPSIVKKARTLTTLPIFVSGGITPENLLALKKETPFNGVAVISGILSADDPAQQVKHYQNALSM</sequence>
<dbReference type="PANTHER" id="PTHR20857">
    <property type="entry name" value="THIAMINE-PHOSPHATE PYROPHOSPHORYLASE"/>
    <property type="match status" value="1"/>
</dbReference>
<dbReference type="Proteomes" id="UP000503278">
    <property type="component" value="Chromosome"/>
</dbReference>
<accession>A0A7L5E5I8</accession>
<evidence type="ECO:0000256" key="1">
    <source>
        <dbReference type="ARBA" id="ARBA00004948"/>
    </source>
</evidence>
<evidence type="ECO:0000313" key="5">
    <source>
        <dbReference type="Proteomes" id="UP000503278"/>
    </source>
</evidence>
<dbReference type="InterPro" id="IPR022998">
    <property type="entry name" value="ThiamineP_synth_TenI"/>
</dbReference>
<organism evidence="4 5">
    <name type="scientific">Mucilaginibacter robiniae</name>
    <dbReference type="NCBI Taxonomy" id="2728022"/>
    <lineage>
        <taxon>Bacteria</taxon>
        <taxon>Pseudomonadati</taxon>
        <taxon>Bacteroidota</taxon>
        <taxon>Sphingobacteriia</taxon>
        <taxon>Sphingobacteriales</taxon>
        <taxon>Sphingobacteriaceae</taxon>
        <taxon>Mucilaginibacter</taxon>
    </lineage>
</organism>
<name>A0A7L5E5I8_9SPHI</name>
<evidence type="ECO:0000256" key="2">
    <source>
        <dbReference type="ARBA" id="ARBA00022977"/>
    </source>
</evidence>
<gene>
    <name evidence="4" type="ORF">HH214_04545</name>
</gene>
<dbReference type="InterPro" id="IPR013785">
    <property type="entry name" value="Aldolase_TIM"/>
</dbReference>
<dbReference type="SUPFAM" id="SSF51391">
    <property type="entry name" value="Thiamin phosphate synthase"/>
    <property type="match status" value="1"/>
</dbReference>
<dbReference type="CDD" id="cd00564">
    <property type="entry name" value="TMP_TenI"/>
    <property type="match status" value="1"/>
</dbReference>
<evidence type="ECO:0000313" key="4">
    <source>
        <dbReference type="EMBL" id="QJD98295.1"/>
    </source>
</evidence>